<dbReference type="Proteomes" id="UP000178724">
    <property type="component" value="Unassembled WGS sequence"/>
</dbReference>
<dbReference type="EMBL" id="METM01000015">
    <property type="protein sequence ID" value="OGB90120.1"/>
    <property type="molecule type" value="Genomic_DNA"/>
</dbReference>
<accession>A0A1F4Q2M0</accession>
<name>A0A1F4Q2M0_UNCSA</name>
<evidence type="ECO:0000313" key="2">
    <source>
        <dbReference type="Proteomes" id="UP000178724"/>
    </source>
</evidence>
<reference evidence="1 2" key="1">
    <citation type="journal article" date="2016" name="Nat. Commun.">
        <title>Thousands of microbial genomes shed light on interconnected biogeochemical processes in an aquifer system.</title>
        <authorList>
            <person name="Anantharaman K."/>
            <person name="Brown C.T."/>
            <person name="Hug L.A."/>
            <person name="Sharon I."/>
            <person name="Castelle C.J."/>
            <person name="Probst A.J."/>
            <person name="Thomas B.C."/>
            <person name="Singh A."/>
            <person name="Wilkins M.J."/>
            <person name="Karaoz U."/>
            <person name="Brodie E.L."/>
            <person name="Williams K.H."/>
            <person name="Hubbard S.S."/>
            <person name="Banfield J.F."/>
        </authorList>
    </citation>
    <scope>NUCLEOTIDE SEQUENCE [LARGE SCALE GENOMIC DNA]</scope>
</reference>
<dbReference type="InterPro" id="IPR043519">
    <property type="entry name" value="NT_sf"/>
</dbReference>
<comment type="caution">
    <text evidence="1">The sequence shown here is derived from an EMBL/GenBank/DDBJ whole genome shotgun (WGS) entry which is preliminary data.</text>
</comment>
<sequence length="157" mass="18337">MIGGYYEEEIKTLNKKRIRYLVVGGLAVNLYGLHRLTRDLDLMIDLSLPKEDLSKFIAAIKPLGYFTNIPKSKWEKLAAIAFVNKNDADKRIDVFLKNPIDFKKAYKKRKIFRVNKFNIACVSFDDLIKMKNIANRLRDWIDIGSLQRLKELKTINE</sequence>
<evidence type="ECO:0000313" key="1">
    <source>
        <dbReference type="EMBL" id="OGB90120.1"/>
    </source>
</evidence>
<protein>
    <submittedName>
        <fullName evidence="1">Uncharacterized protein</fullName>
    </submittedName>
</protein>
<dbReference type="SUPFAM" id="SSF81301">
    <property type="entry name" value="Nucleotidyltransferase"/>
    <property type="match status" value="1"/>
</dbReference>
<dbReference type="AlphaFoldDB" id="A0A1F4Q2M0"/>
<organism evidence="1 2">
    <name type="scientific">candidate division WOR-1 bacterium RIFCSPHIGHO2_01_FULL_53_15</name>
    <dbReference type="NCBI Taxonomy" id="1802564"/>
    <lineage>
        <taxon>Bacteria</taxon>
        <taxon>Bacillati</taxon>
        <taxon>Saganbacteria</taxon>
    </lineage>
</organism>
<dbReference type="Gene3D" id="3.30.460.40">
    <property type="match status" value="1"/>
</dbReference>
<gene>
    <name evidence="1" type="ORF">A2625_04845</name>
</gene>
<proteinExistence type="predicted"/>